<evidence type="ECO:0000313" key="2">
    <source>
        <dbReference type="Proteomes" id="UP000233469"/>
    </source>
</evidence>
<organism evidence="1 2">
    <name type="scientific">Rhizophagus irregularis</name>
    <dbReference type="NCBI Taxonomy" id="588596"/>
    <lineage>
        <taxon>Eukaryota</taxon>
        <taxon>Fungi</taxon>
        <taxon>Fungi incertae sedis</taxon>
        <taxon>Mucoromycota</taxon>
        <taxon>Glomeromycotina</taxon>
        <taxon>Glomeromycetes</taxon>
        <taxon>Glomerales</taxon>
        <taxon>Glomeraceae</taxon>
        <taxon>Rhizophagus</taxon>
    </lineage>
</organism>
<name>A0A2N1M327_9GLOM</name>
<reference evidence="1 2" key="2">
    <citation type="submission" date="2017-10" db="EMBL/GenBank/DDBJ databases">
        <title>Extensive intraspecific genome diversity in a model arbuscular mycorrhizal fungus.</title>
        <authorList>
            <person name="Chen E.C.H."/>
            <person name="Morin E."/>
            <person name="Baudet D."/>
            <person name="Noel J."/>
            <person name="Ndikumana S."/>
            <person name="Charron P."/>
            <person name="St-Onge C."/>
            <person name="Giorgi J."/>
            <person name="Grigoriev I.V."/>
            <person name="Roux C."/>
            <person name="Martin F.M."/>
            <person name="Corradi N."/>
        </authorList>
    </citation>
    <scope>NUCLEOTIDE SEQUENCE [LARGE SCALE GENOMIC DNA]</scope>
    <source>
        <strain evidence="1 2">C2</strain>
    </source>
</reference>
<dbReference type="Proteomes" id="UP000233469">
    <property type="component" value="Unassembled WGS sequence"/>
</dbReference>
<sequence>MEGQVIRYSSENYLNGISTRNDIVAENDKGLIAILDDALSNYQEIPFMAVDFEGSSEKIGGKNYYVLHFYSPLINGQKAVVTLTGIQVFFDIYIPEKESVDDFKIIINKILCSTINVYKIEPIEAFPGLPFHDYHTEKKLYLRVFTQGTGDRKKTLQAIQDNDFETALDDISSFYRKIAKENGIAISGWSMISKYKYRRHPYHTYDFHISINHFRPVEDLRLLAETCLA</sequence>
<dbReference type="EMBL" id="LLXL01006303">
    <property type="protein sequence ID" value="PKK56042.1"/>
    <property type="molecule type" value="Genomic_DNA"/>
</dbReference>
<proteinExistence type="predicted"/>
<dbReference type="AlphaFoldDB" id="A0A2N1M327"/>
<accession>A0A2N1M327</accession>
<gene>
    <name evidence="1" type="ORF">RhiirC2_800880</name>
</gene>
<comment type="caution">
    <text evidence="1">The sequence shown here is derived from an EMBL/GenBank/DDBJ whole genome shotgun (WGS) entry which is preliminary data.</text>
</comment>
<reference evidence="1 2" key="1">
    <citation type="submission" date="2016-04" db="EMBL/GenBank/DDBJ databases">
        <title>Genome analyses suggest a sexual origin of heterokaryosis in a supposedly ancient asexual fungus.</title>
        <authorList>
            <person name="Ropars J."/>
            <person name="Sedzielewska K."/>
            <person name="Noel J."/>
            <person name="Charron P."/>
            <person name="Farinelli L."/>
            <person name="Marton T."/>
            <person name="Kruger M."/>
            <person name="Pelin A."/>
            <person name="Brachmann A."/>
            <person name="Corradi N."/>
        </authorList>
    </citation>
    <scope>NUCLEOTIDE SEQUENCE [LARGE SCALE GENOMIC DNA]</scope>
    <source>
        <strain evidence="1 2">C2</strain>
    </source>
</reference>
<protein>
    <submittedName>
        <fullName evidence="1">Uncharacterized protein</fullName>
    </submittedName>
</protein>
<evidence type="ECO:0000313" key="1">
    <source>
        <dbReference type="EMBL" id="PKK56042.1"/>
    </source>
</evidence>